<evidence type="ECO:0000313" key="4">
    <source>
        <dbReference type="Proteomes" id="UP001164653"/>
    </source>
</evidence>
<evidence type="ECO:0000259" key="2">
    <source>
        <dbReference type="PROSITE" id="PS50966"/>
    </source>
</evidence>
<dbReference type="KEGG" id="dpf:ON006_25220"/>
<proteinExistence type="predicted"/>
<dbReference type="Proteomes" id="UP001164653">
    <property type="component" value="Chromosome"/>
</dbReference>
<protein>
    <submittedName>
        <fullName evidence="3">SWIM zinc finger family protein</fullName>
    </submittedName>
</protein>
<dbReference type="GO" id="GO:0008270">
    <property type="term" value="F:zinc ion binding"/>
    <property type="evidence" value="ECO:0007669"/>
    <property type="project" value="UniProtKB-KW"/>
</dbReference>
<feature type="domain" description="SWIM-type" evidence="2">
    <location>
        <begin position="50"/>
        <end position="85"/>
    </location>
</feature>
<accession>A0A9E8SKB4</accession>
<gene>
    <name evidence="3" type="ORF">ON006_25220</name>
</gene>
<keyword evidence="4" id="KW-1185">Reference proteome</keyword>
<reference evidence="3" key="1">
    <citation type="submission" date="2022-11" db="EMBL/GenBank/DDBJ databases">
        <title>Dyadobacter pollutisoli sp. nov., isolated from plastic dumped soil.</title>
        <authorList>
            <person name="Kim J.M."/>
            <person name="Kim K.R."/>
            <person name="Lee J.K."/>
            <person name="Hao L."/>
            <person name="Jeon C.O."/>
        </authorList>
    </citation>
    <scope>NUCLEOTIDE SEQUENCE</scope>
    <source>
        <strain evidence="3">U1</strain>
    </source>
</reference>
<evidence type="ECO:0000256" key="1">
    <source>
        <dbReference type="PROSITE-ProRule" id="PRU00325"/>
    </source>
</evidence>
<evidence type="ECO:0000313" key="3">
    <source>
        <dbReference type="EMBL" id="WAC11024.1"/>
    </source>
</evidence>
<dbReference type="InterPro" id="IPR007527">
    <property type="entry name" value="Znf_SWIM"/>
</dbReference>
<dbReference type="AlphaFoldDB" id="A0A9E8SKB4"/>
<dbReference type="PROSITE" id="PS50966">
    <property type="entry name" value="ZF_SWIM"/>
    <property type="match status" value="1"/>
</dbReference>
<name>A0A9E8SKB4_9BACT</name>
<dbReference type="RefSeq" id="WP_244824827.1">
    <property type="nucleotide sequence ID" value="NZ_CP112998.1"/>
</dbReference>
<organism evidence="3 4">
    <name type="scientific">Dyadobacter pollutisoli</name>
    <dbReference type="NCBI Taxonomy" id="2910158"/>
    <lineage>
        <taxon>Bacteria</taxon>
        <taxon>Pseudomonadati</taxon>
        <taxon>Bacteroidota</taxon>
        <taxon>Cytophagia</taxon>
        <taxon>Cytophagales</taxon>
        <taxon>Spirosomataceae</taxon>
        <taxon>Dyadobacter</taxon>
    </lineage>
</organism>
<dbReference type="EMBL" id="CP112998">
    <property type="protein sequence ID" value="WAC11024.1"/>
    <property type="molecule type" value="Genomic_DNA"/>
</dbReference>
<keyword evidence="1" id="KW-0863">Zinc-finger</keyword>
<keyword evidence="1" id="KW-0479">Metal-binding</keyword>
<sequence>MNLQNFEQKIPSTILQRGKQICENGQVLHVEENSDGLWTAEVEGTDVYSIEVVMEDSGEIETMFCDCPFDGDVCKHVVAVLLTLKGQKSAARGKSASKPKKLTFAELINRTSKTELQSFIEEYSKVNKDFRSHFELHFAHKDNRVDVEKGYMDLVKKTIRNYAHRGFFDYRSTNALAREIDSILVKSHECIRTNNFRDGLTIAKAVVVQVISDVIPSCDDSSGSIGATLTDAIGLMREALGSEICSRDLKENYFGFLNTELAKENYFNYGDFGNDLFELYRRLAVFLGKGQEFIRFADSQIWKEQKKSSDSYQQEFFIREKIHFFQETGDLKQAQEIALQNISIPRIREIVVDKAILNQDFALAKKWVNEGILIAEKARHPGTVSQWKRVLLKIAELEGDLGTVRQYTLYFAFDGSFNADYYRRWKKTFGSQEWENEYAKLIARITEGINKDAKKHQGQNWWSKEHNLLLILGPIYQEEEQWAELFGLVKAYPALHSLLHYMHYLAAGFGPEMTELIVPALIRSGEKASARSHYAQLVSEMKKVLKAIPESRGKIFEAVELLKSKYPLRPAMLDEFKKLK</sequence>
<dbReference type="Pfam" id="PF04434">
    <property type="entry name" value="SWIM"/>
    <property type="match status" value="1"/>
</dbReference>
<keyword evidence="1" id="KW-0862">Zinc</keyword>